<evidence type="ECO:0000256" key="2">
    <source>
        <dbReference type="ARBA" id="ARBA00005983"/>
    </source>
</evidence>
<evidence type="ECO:0000256" key="7">
    <source>
        <dbReference type="ARBA" id="ARBA00022840"/>
    </source>
</evidence>
<dbReference type="GO" id="GO:0005524">
    <property type="term" value="F:ATP binding"/>
    <property type="evidence" value="ECO:0007669"/>
    <property type="project" value="UniProtKB-KW"/>
</dbReference>
<dbReference type="SMART" id="SM00046">
    <property type="entry name" value="DAGKc"/>
    <property type="match status" value="1"/>
</dbReference>
<dbReference type="AlphaFoldDB" id="A0A1I6RMH3"/>
<evidence type="ECO:0000256" key="1">
    <source>
        <dbReference type="ARBA" id="ARBA00001946"/>
    </source>
</evidence>
<dbReference type="Proteomes" id="UP000198660">
    <property type="component" value="Unassembled WGS sequence"/>
</dbReference>
<comment type="cofactor">
    <cofactor evidence="1">
        <name>Mg(2+)</name>
        <dbReference type="ChEBI" id="CHEBI:18420"/>
    </cofactor>
</comment>
<evidence type="ECO:0000313" key="13">
    <source>
        <dbReference type="Proteomes" id="UP000198660"/>
    </source>
</evidence>
<evidence type="ECO:0000259" key="11">
    <source>
        <dbReference type="PROSITE" id="PS50146"/>
    </source>
</evidence>
<evidence type="ECO:0000256" key="5">
    <source>
        <dbReference type="ARBA" id="ARBA00022741"/>
    </source>
</evidence>
<keyword evidence="3" id="KW-0444">Lipid biosynthesis</keyword>
<gene>
    <name evidence="12" type="ORF">SAMN05444972_105208</name>
</gene>
<evidence type="ECO:0000256" key="3">
    <source>
        <dbReference type="ARBA" id="ARBA00022516"/>
    </source>
</evidence>
<dbReference type="OrthoDB" id="142078at2"/>
<keyword evidence="8" id="KW-0443">Lipid metabolism</keyword>
<keyword evidence="9" id="KW-0594">Phospholipid biosynthesis</keyword>
<dbReference type="NCBIfam" id="TIGR00147">
    <property type="entry name" value="YegS/Rv2252/BmrU family lipid kinase"/>
    <property type="match status" value="1"/>
</dbReference>
<reference evidence="13" key="1">
    <citation type="submission" date="2016-10" db="EMBL/GenBank/DDBJ databases">
        <authorList>
            <person name="Varghese N."/>
            <person name="Submissions S."/>
        </authorList>
    </citation>
    <scope>NUCLEOTIDE SEQUENCE [LARGE SCALE GENOMIC DNA]</scope>
    <source>
        <strain evidence="13">DSM 45789</strain>
    </source>
</reference>
<comment type="similarity">
    <text evidence="2">Belongs to the diacylglycerol/lipid kinase family.</text>
</comment>
<evidence type="ECO:0000256" key="8">
    <source>
        <dbReference type="ARBA" id="ARBA00023098"/>
    </source>
</evidence>
<evidence type="ECO:0000256" key="6">
    <source>
        <dbReference type="ARBA" id="ARBA00022777"/>
    </source>
</evidence>
<accession>A0A1I6RMH3</accession>
<dbReference type="InterPro" id="IPR016064">
    <property type="entry name" value="NAD/diacylglycerol_kinase_sf"/>
</dbReference>
<dbReference type="PANTHER" id="PTHR12358">
    <property type="entry name" value="SPHINGOSINE KINASE"/>
    <property type="match status" value="1"/>
</dbReference>
<keyword evidence="5" id="KW-0547">Nucleotide-binding</keyword>
<dbReference type="PROSITE" id="PS50146">
    <property type="entry name" value="DAGK"/>
    <property type="match status" value="1"/>
</dbReference>
<keyword evidence="6 12" id="KW-0418">Kinase</keyword>
<sequence>MQRVALILNPSAGQGQLIELLDTILAQLQEHFEQVSLYKTTQPGDGAKKVAEIAQDVDVIIAAGGDGTVHELVNAVCALDKRPTFAILPGGTCNDFCRAIGISQDPLVALEQILRKKSLQVDVGHSSQGRYFLNFWGIGLITQVSENISNEQKERLGRLAYYFSAAQNILDPTPFHLKATIGQTIQFEGNATMIIIGNGSFIGGVQGFFPHSRINDHRLDVLIVKENSLASIWSMLLSNWKNDWPESEHLQYFHTDKLSITTSPDQSIDCDGEKEGTTPVDIQVLPHHLTVLVGDMEEETRAVDSY</sequence>
<dbReference type="Pfam" id="PF00781">
    <property type="entry name" value="DAGK_cat"/>
    <property type="match status" value="1"/>
</dbReference>
<dbReference type="InterPro" id="IPR001206">
    <property type="entry name" value="Diacylglycerol_kinase_cat_dom"/>
</dbReference>
<dbReference type="RefSeq" id="WP_091836520.1">
    <property type="nucleotide sequence ID" value="NZ_FPAA01000005.1"/>
</dbReference>
<keyword evidence="4" id="KW-0808">Transferase</keyword>
<evidence type="ECO:0000256" key="4">
    <source>
        <dbReference type="ARBA" id="ARBA00022679"/>
    </source>
</evidence>
<dbReference type="Gene3D" id="3.40.50.10330">
    <property type="entry name" value="Probable inorganic polyphosphate/atp-NAD kinase, domain 1"/>
    <property type="match status" value="1"/>
</dbReference>
<evidence type="ECO:0000313" key="12">
    <source>
        <dbReference type="EMBL" id="SFS65882.1"/>
    </source>
</evidence>
<name>A0A1I6RMH3_9BACL</name>
<dbReference type="Pfam" id="PF19279">
    <property type="entry name" value="YegS_C"/>
    <property type="match status" value="1"/>
</dbReference>
<dbReference type="GO" id="GO:0004143">
    <property type="term" value="F:ATP-dependent diacylglycerol kinase activity"/>
    <property type="evidence" value="ECO:0007669"/>
    <property type="project" value="TreeGrafter"/>
</dbReference>
<dbReference type="InterPro" id="IPR017438">
    <property type="entry name" value="ATP-NAD_kinase_N"/>
</dbReference>
<proteinExistence type="inferred from homology"/>
<dbReference type="PANTHER" id="PTHR12358:SF107">
    <property type="entry name" value="LIPID KINASE BMRU-RELATED"/>
    <property type="match status" value="1"/>
</dbReference>
<feature type="domain" description="DAGKc" evidence="11">
    <location>
        <begin position="1"/>
        <end position="131"/>
    </location>
</feature>
<keyword evidence="7" id="KW-0067">ATP-binding</keyword>
<organism evidence="12 13">
    <name type="scientific">Marininema halotolerans</name>
    <dbReference type="NCBI Taxonomy" id="1155944"/>
    <lineage>
        <taxon>Bacteria</taxon>
        <taxon>Bacillati</taxon>
        <taxon>Bacillota</taxon>
        <taxon>Bacilli</taxon>
        <taxon>Bacillales</taxon>
        <taxon>Thermoactinomycetaceae</taxon>
        <taxon>Marininema</taxon>
    </lineage>
</organism>
<evidence type="ECO:0000256" key="10">
    <source>
        <dbReference type="ARBA" id="ARBA00023264"/>
    </source>
</evidence>
<keyword evidence="13" id="KW-1185">Reference proteome</keyword>
<protein>
    <submittedName>
        <fullName evidence="12">Lipid kinase, YegS/Rv2252/BmrU family</fullName>
    </submittedName>
</protein>
<dbReference type="GO" id="GO:0008654">
    <property type="term" value="P:phospholipid biosynthetic process"/>
    <property type="evidence" value="ECO:0007669"/>
    <property type="project" value="UniProtKB-KW"/>
</dbReference>
<dbReference type="InterPro" id="IPR045540">
    <property type="entry name" value="YegS/DAGK_C"/>
</dbReference>
<dbReference type="Gene3D" id="2.60.200.40">
    <property type="match status" value="1"/>
</dbReference>
<dbReference type="InterPro" id="IPR005218">
    <property type="entry name" value="Diacylglycerol/lipid_kinase"/>
</dbReference>
<keyword evidence="10" id="KW-1208">Phospholipid metabolism</keyword>
<evidence type="ECO:0000256" key="9">
    <source>
        <dbReference type="ARBA" id="ARBA00023209"/>
    </source>
</evidence>
<dbReference type="SUPFAM" id="SSF111331">
    <property type="entry name" value="NAD kinase/diacylglycerol kinase-like"/>
    <property type="match status" value="1"/>
</dbReference>
<dbReference type="InterPro" id="IPR050187">
    <property type="entry name" value="Lipid_Phosphate_FormReg"/>
</dbReference>
<dbReference type="GO" id="GO:0005886">
    <property type="term" value="C:plasma membrane"/>
    <property type="evidence" value="ECO:0007669"/>
    <property type="project" value="TreeGrafter"/>
</dbReference>
<dbReference type="EMBL" id="FPAA01000005">
    <property type="protein sequence ID" value="SFS65882.1"/>
    <property type="molecule type" value="Genomic_DNA"/>
</dbReference>